<dbReference type="EMBL" id="JACCFM010000001">
    <property type="protein sequence ID" value="NYJ19254.1"/>
    <property type="molecule type" value="Genomic_DNA"/>
</dbReference>
<gene>
    <name evidence="3" type="ORF">HNR05_001045</name>
</gene>
<dbReference type="AlphaFoldDB" id="A0A7Z0ECT3"/>
<organism evidence="3 4">
    <name type="scientific">Glaciibacter psychrotolerans</name>
    <dbReference type="NCBI Taxonomy" id="670054"/>
    <lineage>
        <taxon>Bacteria</taxon>
        <taxon>Bacillati</taxon>
        <taxon>Actinomycetota</taxon>
        <taxon>Actinomycetes</taxon>
        <taxon>Micrococcales</taxon>
        <taxon>Microbacteriaceae</taxon>
        <taxon>Glaciibacter</taxon>
    </lineage>
</organism>
<dbReference type="InterPro" id="IPR013538">
    <property type="entry name" value="ASHA1/2-like_C"/>
</dbReference>
<reference evidence="3 4" key="1">
    <citation type="submission" date="2020-07" db="EMBL/GenBank/DDBJ databases">
        <title>Sequencing the genomes of 1000 actinobacteria strains.</title>
        <authorList>
            <person name="Klenk H.-P."/>
        </authorList>
    </citation>
    <scope>NUCLEOTIDE SEQUENCE [LARGE SCALE GENOMIC DNA]</scope>
    <source>
        <strain evidence="3 4">LI1</strain>
    </source>
</reference>
<evidence type="ECO:0000259" key="2">
    <source>
        <dbReference type="Pfam" id="PF08327"/>
    </source>
</evidence>
<name>A0A7Z0ECT3_9MICO</name>
<dbReference type="InterPro" id="IPR023393">
    <property type="entry name" value="START-like_dom_sf"/>
</dbReference>
<comment type="similarity">
    <text evidence="1">Belongs to the AHA1 family.</text>
</comment>
<dbReference type="Pfam" id="PF08327">
    <property type="entry name" value="AHSA1"/>
    <property type="match status" value="1"/>
</dbReference>
<keyword evidence="4" id="KW-1185">Reference proteome</keyword>
<proteinExistence type="inferred from homology"/>
<protein>
    <submittedName>
        <fullName evidence="3">Uncharacterized protein YndB with AHSA1/START domain</fullName>
    </submittedName>
</protein>
<accession>A0A7Z0ECT3</accession>
<evidence type="ECO:0000256" key="1">
    <source>
        <dbReference type="ARBA" id="ARBA00006817"/>
    </source>
</evidence>
<comment type="caution">
    <text evidence="3">The sequence shown here is derived from an EMBL/GenBank/DDBJ whole genome shotgun (WGS) entry which is preliminary data.</text>
</comment>
<dbReference type="RefSeq" id="WP_246318353.1">
    <property type="nucleotide sequence ID" value="NZ_JACCFM010000001.1"/>
</dbReference>
<dbReference type="Proteomes" id="UP000537260">
    <property type="component" value="Unassembled WGS sequence"/>
</dbReference>
<feature type="domain" description="Activator of Hsp90 ATPase homologue 1/2-like C-terminal" evidence="2">
    <location>
        <begin position="14"/>
        <end position="40"/>
    </location>
</feature>
<dbReference type="SUPFAM" id="SSF55961">
    <property type="entry name" value="Bet v1-like"/>
    <property type="match status" value="1"/>
</dbReference>
<evidence type="ECO:0000313" key="3">
    <source>
        <dbReference type="EMBL" id="NYJ19254.1"/>
    </source>
</evidence>
<dbReference type="Gene3D" id="3.30.530.20">
    <property type="match status" value="1"/>
</dbReference>
<sequence length="42" mass="4665">MADDYVATSSITIAAPRERVWDVLTDPDAIKEFMFGTDVETS</sequence>
<evidence type="ECO:0000313" key="4">
    <source>
        <dbReference type="Proteomes" id="UP000537260"/>
    </source>
</evidence>